<dbReference type="Proteomes" id="UP000886339">
    <property type="component" value="Unassembled WGS sequence"/>
</dbReference>
<dbReference type="AlphaFoldDB" id="A0A831RW94"/>
<dbReference type="SUPFAM" id="SSF160719">
    <property type="entry name" value="gpW/gp25-like"/>
    <property type="match status" value="1"/>
</dbReference>
<feature type="domain" description="IraD/Gp25-like" evidence="1">
    <location>
        <begin position="37"/>
        <end position="127"/>
    </location>
</feature>
<evidence type="ECO:0000313" key="2">
    <source>
        <dbReference type="EMBL" id="HEC06954.1"/>
    </source>
</evidence>
<dbReference type="EMBL" id="DRLF01000308">
    <property type="protein sequence ID" value="HEC06954.1"/>
    <property type="molecule type" value="Genomic_DNA"/>
</dbReference>
<accession>A0A831RW94</accession>
<reference evidence="2" key="1">
    <citation type="journal article" date="2020" name="mSystems">
        <title>Genome- and Community-Level Interaction Insights into Carbon Utilization and Element Cycling Functions of Hydrothermarchaeota in Hydrothermal Sediment.</title>
        <authorList>
            <person name="Zhou Z."/>
            <person name="Liu Y."/>
            <person name="Xu W."/>
            <person name="Pan J."/>
            <person name="Luo Z.H."/>
            <person name="Li M."/>
        </authorList>
    </citation>
    <scope>NUCLEOTIDE SEQUENCE [LARGE SCALE GENOMIC DNA]</scope>
    <source>
        <strain evidence="2">HyVt-458</strain>
    </source>
</reference>
<dbReference type="Gene3D" id="3.10.450.40">
    <property type="match status" value="1"/>
</dbReference>
<gene>
    <name evidence="2" type="ORF">ENJ12_08890</name>
</gene>
<organism evidence="2">
    <name type="scientific">Thiolapillus brandeum</name>
    <dbReference type="NCBI Taxonomy" id="1076588"/>
    <lineage>
        <taxon>Bacteria</taxon>
        <taxon>Pseudomonadati</taxon>
        <taxon>Pseudomonadota</taxon>
        <taxon>Gammaproteobacteria</taxon>
        <taxon>Chromatiales</taxon>
        <taxon>Sedimenticolaceae</taxon>
        <taxon>Thiolapillus</taxon>
    </lineage>
</organism>
<dbReference type="InterPro" id="IPR007048">
    <property type="entry name" value="IraD/Gp25-like"/>
</dbReference>
<name>A0A831RW94_9GAMM</name>
<comment type="caution">
    <text evidence="2">The sequence shown here is derived from an EMBL/GenBank/DDBJ whole genome shotgun (WGS) entry which is preliminary data.</text>
</comment>
<sequence>MNMPVYSAWRFIHPDFDRERSAQGIVINNTGGIDMVEGAQSVRQAVLLLLTTRPGERVMRPGYGCDLFRLLFSPNDATTHGLAMHYVRTALQKWEPRIEIVHLDVCANAEEASLMDISLEYRVRRTQDTDAITLPFDLMREGL</sequence>
<proteinExistence type="predicted"/>
<dbReference type="Pfam" id="PF04965">
    <property type="entry name" value="GPW_gp25"/>
    <property type="match status" value="1"/>
</dbReference>
<evidence type="ECO:0000259" key="1">
    <source>
        <dbReference type="Pfam" id="PF04965"/>
    </source>
</evidence>
<protein>
    <recommendedName>
        <fullName evidence="1">IraD/Gp25-like domain-containing protein</fullName>
    </recommendedName>
</protein>